<dbReference type="InterPro" id="IPR044808">
    <property type="entry name" value="ERF_plant"/>
</dbReference>
<keyword evidence="3" id="KW-0238">DNA-binding</keyword>
<dbReference type="GO" id="GO:0003677">
    <property type="term" value="F:DNA binding"/>
    <property type="evidence" value="ECO:0007669"/>
    <property type="project" value="UniProtKB-KW"/>
</dbReference>
<dbReference type="PRINTS" id="PR00367">
    <property type="entry name" value="ETHRSPELEMNT"/>
</dbReference>
<dbReference type="SMART" id="SM00380">
    <property type="entry name" value="AP2"/>
    <property type="match status" value="1"/>
</dbReference>
<feature type="domain" description="AP2/ERF" evidence="6">
    <location>
        <begin position="158"/>
        <end position="215"/>
    </location>
</feature>
<dbReference type="Gene3D" id="3.30.730.10">
    <property type="entry name" value="AP2/ERF domain"/>
    <property type="match status" value="1"/>
</dbReference>
<dbReference type="Proteomes" id="UP000734854">
    <property type="component" value="Unassembled WGS sequence"/>
</dbReference>
<dbReference type="InterPro" id="IPR036955">
    <property type="entry name" value="AP2/ERF_dom_sf"/>
</dbReference>
<comment type="caution">
    <text evidence="7">The sequence shown here is derived from an EMBL/GenBank/DDBJ whole genome shotgun (WGS) entry which is preliminary data.</text>
</comment>
<dbReference type="PANTHER" id="PTHR31190:SF142">
    <property type="entry name" value="ETHYLENE-RESPONSIVE TRANSCRIPTION FACTOR RAP2-3"/>
    <property type="match status" value="1"/>
</dbReference>
<comment type="subcellular location">
    <subcellularLocation>
        <location evidence="1">Nucleus</location>
    </subcellularLocation>
</comment>
<dbReference type="InterPro" id="IPR016177">
    <property type="entry name" value="DNA-bd_dom_sf"/>
</dbReference>
<evidence type="ECO:0000313" key="7">
    <source>
        <dbReference type="EMBL" id="KAG6520891.1"/>
    </source>
</evidence>
<keyword evidence="8" id="KW-1185">Reference proteome</keyword>
<name>A0A8J5LIJ7_ZINOF</name>
<dbReference type="CDD" id="cd00018">
    <property type="entry name" value="AP2"/>
    <property type="match status" value="1"/>
</dbReference>
<proteinExistence type="predicted"/>
<keyword evidence="4" id="KW-0804">Transcription</keyword>
<reference evidence="7 8" key="1">
    <citation type="submission" date="2020-08" db="EMBL/GenBank/DDBJ databases">
        <title>Plant Genome Project.</title>
        <authorList>
            <person name="Zhang R.-G."/>
        </authorList>
    </citation>
    <scope>NUCLEOTIDE SEQUENCE [LARGE SCALE GENOMIC DNA]</scope>
    <source>
        <tissue evidence="7">Rhizome</tissue>
    </source>
</reference>
<dbReference type="InterPro" id="IPR001471">
    <property type="entry name" value="AP2/ERF_dom"/>
</dbReference>
<evidence type="ECO:0000256" key="1">
    <source>
        <dbReference type="ARBA" id="ARBA00004123"/>
    </source>
</evidence>
<evidence type="ECO:0000313" key="8">
    <source>
        <dbReference type="Proteomes" id="UP000734854"/>
    </source>
</evidence>
<dbReference type="SUPFAM" id="SSF54171">
    <property type="entry name" value="DNA-binding domain"/>
    <property type="match status" value="1"/>
</dbReference>
<dbReference type="GO" id="GO:0005634">
    <property type="term" value="C:nucleus"/>
    <property type="evidence" value="ECO:0007669"/>
    <property type="project" value="UniProtKB-SubCell"/>
</dbReference>
<evidence type="ECO:0000259" key="6">
    <source>
        <dbReference type="PROSITE" id="PS51032"/>
    </source>
</evidence>
<gene>
    <name evidence="7" type="ORF">ZIOFF_017953</name>
</gene>
<dbReference type="PANTHER" id="PTHR31190">
    <property type="entry name" value="DNA-BINDING DOMAIN"/>
    <property type="match status" value="1"/>
</dbReference>
<dbReference type="AlphaFoldDB" id="A0A8J5LIJ7"/>
<evidence type="ECO:0000256" key="3">
    <source>
        <dbReference type="ARBA" id="ARBA00023125"/>
    </source>
</evidence>
<keyword evidence="2" id="KW-0805">Transcription regulation</keyword>
<dbReference type="GO" id="GO:0009873">
    <property type="term" value="P:ethylene-activated signaling pathway"/>
    <property type="evidence" value="ECO:0007669"/>
    <property type="project" value="InterPro"/>
</dbReference>
<sequence>MCGGAIITDLIPAGKPDWRLTSDYLWPDLKECGASKAGRKKKKNGGRRLPMEDDFEADFEEFEEELMDSDVEVLNHRPLAFGSKEDHALDLDDVVVQQCQEFVDEVLPRCSKEARSDGVVRSEVNLRWTRKTDSPNALKPVEFSGPAAKCAKRKRKTQYRGIRQRPWGKWAAEIRDPRKGVRVWLGTFNTAEEAARAYDAEARRIRGKKAKVNFSDEILPAVQNHPLKLNTAKVLRSHQPEKFSFNNLTNFLIEPEQDFSSFDFLEEKVHIKQSVNMNSFTRMKQSMPTEAHEINFQSDQGSNSFDGSDYSSVTEGKTPEITTFLTPIMTETMPSDDSVKPCEELPVFENPIKTVQVPYLESVNSDDSIENLLSSDAIQNMYDVDLWSFEDLLSMSENGAEGPYTM</sequence>
<protein>
    <recommendedName>
        <fullName evidence="6">AP2/ERF domain-containing protein</fullName>
    </recommendedName>
</protein>
<evidence type="ECO:0000256" key="2">
    <source>
        <dbReference type="ARBA" id="ARBA00023015"/>
    </source>
</evidence>
<dbReference type="GO" id="GO:0003700">
    <property type="term" value="F:DNA-binding transcription factor activity"/>
    <property type="evidence" value="ECO:0007669"/>
    <property type="project" value="InterPro"/>
</dbReference>
<evidence type="ECO:0000256" key="4">
    <source>
        <dbReference type="ARBA" id="ARBA00023163"/>
    </source>
</evidence>
<evidence type="ECO:0000256" key="5">
    <source>
        <dbReference type="ARBA" id="ARBA00023242"/>
    </source>
</evidence>
<accession>A0A8J5LIJ7</accession>
<dbReference type="EMBL" id="JACMSC010000005">
    <property type="protein sequence ID" value="KAG6520891.1"/>
    <property type="molecule type" value="Genomic_DNA"/>
</dbReference>
<organism evidence="7 8">
    <name type="scientific">Zingiber officinale</name>
    <name type="common">Ginger</name>
    <name type="synonym">Amomum zingiber</name>
    <dbReference type="NCBI Taxonomy" id="94328"/>
    <lineage>
        <taxon>Eukaryota</taxon>
        <taxon>Viridiplantae</taxon>
        <taxon>Streptophyta</taxon>
        <taxon>Embryophyta</taxon>
        <taxon>Tracheophyta</taxon>
        <taxon>Spermatophyta</taxon>
        <taxon>Magnoliopsida</taxon>
        <taxon>Liliopsida</taxon>
        <taxon>Zingiberales</taxon>
        <taxon>Zingiberaceae</taxon>
        <taxon>Zingiber</taxon>
    </lineage>
</organism>
<dbReference type="Pfam" id="PF00847">
    <property type="entry name" value="AP2"/>
    <property type="match status" value="1"/>
</dbReference>
<dbReference type="PROSITE" id="PS51032">
    <property type="entry name" value="AP2_ERF"/>
    <property type="match status" value="1"/>
</dbReference>
<keyword evidence="5" id="KW-0539">Nucleus</keyword>
<dbReference type="FunFam" id="3.30.730.10:FF:000001">
    <property type="entry name" value="Ethylene-responsive transcription factor 2"/>
    <property type="match status" value="1"/>
</dbReference>